<proteinExistence type="predicted"/>
<evidence type="ECO:0000313" key="2">
    <source>
        <dbReference type="Proteomes" id="UP000008493"/>
    </source>
</evidence>
<keyword evidence="2" id="KW-1185">Reference proteome</keyword>
<dbReference type="RefSeq" id="XP_007330007.1">
    <property type="nucleotide sequence ID" value="XM_007329945.1"/>
</dbReference>
<dbReference type="EMBL" id="JH971390">
    <property type="protein sequence ID" value="EKM79305.1"/>
    <property type="molecule type" value="Genomic_DNA"/>
</dbReference>
<accession>K5XVU5</accession>
<dbReference type="InParanoid" id="K5XVU5"/>
<organism evidence="1 2">
    <name type="scientific">Agaricus bisporus var. burnettii (strain JB137-S8 / ATCC MYA-4627 / FGSC 10392)</name>
    <name type="common">White button mushroom</name>
    <dbReference type="NCBI Taxonomy" id="597362"/>
    <lineage>
        <taxon>Eukaryota</taxon>
        <taxon>Fungi</taxon>
        <taxon>Dikarya</taxon>
        <taxon>Basidiomycota</taxon>
        <taxon>Agaricomycotina</taxon>
        <taxon>Agaricomycetes</taxon>
        <taxon>Agaricomycetidae</taxon>
        <taxon>Agaricales</taxon>
        <taxon>Agaricineae</taxon>
        <taxon>Agaricaceae</taxon>
        <taxon>Agaricus</taxon>
    </lineage>
</organism>
<gene>
    <name evidence="1" type="ORF">AGABI1DRAFT_85155</name>
</gene>
<dbReference type="GeneID" id="18832036"/>
<name>K5XVU5_AGABU</name>
<dbReference type="Proteomes" id="UP000008493">
    <property type="component" value="Unassembled WGS sequence"/>
</dbReference>
<protein>
    <submittedName>
        <fullName evidence="1">Uncharacterized protein</fullName>
    </submittedName>
</protein>
<evidence type="ECO:0000313" key="1">
    <source>
        <dbReference type="EMBL" id="EKM79305.1"/>
    </source>
</evidence>
<dbReference type="AlphaFoldDB" id="K5XVU5"/>
<dbReference type="HOGENOM" id="CLU_3013641_0_0_1"/>
<dbReference type="KEGG" id="abp:AGABI1DRAFT85155"/>
<sequence>MAAIAMRQLSSVMEWFFAPGQFNRVHTNLGSNFPLPAIWTRVPFYRRLNRLRTPET</sequence>
<reference evidence="2" key="1">
    <citation type="journal article" date="2012" name="Proc. Natl. Acad. Sci. U.S.A.">
        <title>Genome sequence of the button mushroom Agaricus bisporus reveals mechanisms governing adaptation to a humic-rich ecological niche.</title>
        <authorList>
            <person name="Morin E."/>
            <person name="Kohler A."/>
            <person name="Baker A.R."/>
            <person name="Foulongne-Oriol M."/>
            <person name="Lombard V."/>
            <person name="Nagy L.G."/>
            <person name="Ohm R.A."/>
            <person name="Patyshakuliyeva A."/>
            <person name="Brun A."/>
            <person name="Aerts A.L."/>
            <person name="Bailey A.M."/>
            <person name="Billette C."/>
            <person name="Coutinho P.M."/>
            <person name="Deakin G."/>
            <person name="Doddapaneni H."/>
            <person name="Floudas D."/>
            <person name="Grimwood J."/>
            <person name="Hilden K."/>
            <person name="Kuees U."/>
            <person name="LaButti K.M."/>
            <person name="Lapidus A."/>
            <person name="Lindquist E.A."/>
            <person name="Lucas S.M."/>
            <person name="Murat C."/>
            <person name="Riley R.W."/>
            <person name="Salamov A.A."/>
            <person name="Schmutz J."/>
            <person name="Subramanian V."/>
            <person name="Woesten H.A.B."/>
            <person name="Xu J."/>
            <person name="Eastwood D.C."/>
            <person name="Foster G.D."/>
            <person name="Sonnenberg A.S."/>
            <person name="Cullen D."/>
            <person name="de Vries R.P."/>
            <person name="Lundell T."/>
            <person name="Hibbett D.S."/>
            <person name="Henrissat B."/>
            <person name="Burton K.S."/>
            <person name="Kerrigan R.W."/>
            <person name="Challen M.P."/>
            <person name="Grigoriev I.V."/>
            <person name="Martin F."/>
        </authorList>
    </citation>
    <scope>NUCLEOTIDE SEQUENCE [LARGE SCALE GENOMIC DNA]</scope>
    <source>
        <strain evidence="2">JB137-S8 / ATCC MYA-4627 / FGSC 10392</strain>
    </source>
</reference>